<evidence type="ECO:0000259" key="1">
    <source>
        <dbReference type="Pfam" id="PF01191"/>
    </source>
</evidence>
<dbReference type="GO" id="GO:0006366">
    <property type="term" value="P:transcription by RNA polymerase II"/>
    <property type="evidence" value="ECO:0007669"/>
    <property type="project" value="TreeGrafter"/>
</dbReference>
<protein>
    <recommendedName>
        <fullName evidence="1">RNA polymerase subunit H/Rpb5 C-terminal domain-containing protein</fullName>
    </recommendedName>
</protein>
<dbReference type="InterPro" id="IPR035913">
    <property type="entry name" value="RPB5-like_sf"/>
</dbReference>
<accession>A0A6C0H158</accession>
<dbReference type="GO" id="GO:0003677">
    <property type="term" value="F:DNA binding"/>
    <property type="evidence" value="ECO:0007669"/>
    <property type="project" value="InterPro"/>
</dbReference>
<dbReference type="SUPFAM" id="SSF55287">
    <property type="entry name" value="RPB5-like RNA polymerase subunit"/>
    <property type="match status" value="1"/>
</dbReference>
<dbReference type="Pfam" id="PF01191">
    <property type="entry name" value="RNA_pol_Rpb5_C"/>
    <property type="match status" value="1"/>
</dbReference>
<reference evidence="2" key="1">
    <citation type="journal article" date="2020" name="Nature">
        <title>Giant virus diversity and host interactions through global metagenomics.</title>
        <authorList>
            <person name="Schulz F."/>
            <person name="Roux S."/>
            <person name="Paez-Espino D."/>
            <person name="Jungbluth S."/>
            <person name="Walsh D.A."/>
            <person name="Denef V.J."/>
            <person name="McMahon K.D."/>
            <person name="Konstantinidis K.T."/>
            <person name="Eloe-Fadrosh E.A."/>
            <person name="Kyrpides N.C."/>
            <person name="Woyke T."/>
        </authorList>
    </citation>
    <scope>NUCLEOTIDE SEQUENCE</scope>
    <source>
        <strain evidence="2">GVMAG-M-3300023179-4</strain>
    </source>
</reference>
<dbReference type="Gene3D" id="3.90.940.20">
    <property type="entry name" value="RPB5-like RNA polymerase subunit"/>
    <property type="match status" value="1"/>
</dbReference>
<dbReference type="GO" id="GO:0003899">
    <property type="term" value="F:DNA-directed RNA polymerase activity"/>
    <property type="evidence" value="ECO:0007669"/>
    <property type="project" value="InterPro"/>
</dbReference>
<dbReference type="PANTHER" id="PTHR10535:SF2">
    <property type="entry name" value="DNA-DIRECTED RNA POLYMERASE V SUBUNIT 5A"/>
    <property type="match status" value="1"/>
</dbReference>
<dbReference type="EMBL" id="MN739848">
    <property type="protein sequence ID" value="QHT74284.1"/>
    <property type="molecule type" value="Genomic_DNA"/>
</dbReference>
<sequence length="199" mass="23596">MNLEYEPSEKTQIILLNISKILRDRKLIKNYTDFYDIVKKIGDNLEINLNYESNNIAIKIIYNNITTIKDSNDIENFLDKYSKYHKFFVISSVSKKAFKQFQEFPLTEVFQEIDLMINITEHVLQPSFRLLTKKEVEEYFKTFDNKKREMPRMLDSDPVARYFGAKIGDIFEINRPSITTGESISYRIVIQGNLNFLNY</sequence>
<organism evidence="2">
    <name type="scientific">viral metagenome</name>
    <dbReference type="NCBI Taxonomy" id="1070528"/>
    <lineage>
        <taxon>unclassified sequences</taxon>
        <taxon>metagenomes</taxon>
        <taxon>organismal metagenomes</taxon>
    </lineage>
</organism>
<dbReference type="GO" id="GO:0042797">
    <property type="term" value="P:tRNA transcription by RNA polymerase III"/>
    <property type="evidence" value="ECO:0007669"/>
    <property type="project" value="TreeGrafter"/>
</dbReference>
<dbReference type="GO" id="GO:0006362">
    <property type="term" value="P:transcription elongation by RNA polymerase I"/>
    <property type="evidence" value="ECO:0007669"/>
    <property type="project" value="TreeGrafter"/>
</dbReference>
<evidence type="ECO:0000313" key="2">
    <source>
        <dbReference type="EMBL" id="QHT74284.1"/>
    </source>
</evidence>
<dbReference type="InterPro" id="IPR000783">
    <property type="entry name" value="RNA_pol_subH/Rpb5_C"/>
</dbReference>
<feature type="domain" description="RNA polymerase subunit H/Rpb5 C-terminal" evidence="1">
    <location>
        <begin position="117"/>
        <end position="189"/>
    </location>
</feature>
<dbReference type="HAMAP" id="MF_00025">
    <property type="entry name" value="RNApol_Rpo5_RPB5"/>
    <property type="match status" value="1"/>
</dbReference>
<dbReference type="InterPro" id="IPR014381">
    <property type="entry name" value="Arch_Rpo5/euc_Rpb5"/>
</dbReference>
<dbReference type="PANTHER" id="PTHR10535">
    <property type="entry name" value="DNA-DIRECTED RNA POLYMERASES I, II, AND III SUBUNIT RPABC1"/>
    <property type="match status" value="1"/>
</dbReference>
<name>A0A6C0H158_9ZZZZ</name>
<dbReference type="AlphaFoldDB" id="A0A6C0H158"/>
<proteinExistence type="inferred from homology"/>